<reference evidence="13 14" key="1">
    <citation type="journal article" date="2019" name="Fungal Biol. Biotechnol.">
        <title>Draft genome sequence of fastidious pathogen Ceratobasidium theobromae, which causes vascular-streak dieback in Theobroma cacao.</title>
        <authorList>
            <person name="Ali S.S."/>
            <person name="Asman A."/>
            <person name="Shao J."/>
            <person name="Firmansyah A.P."/>
            <person name="Susilo A.W."/>
            <person name="Rosmana A."/>
            <person name="McMahon P."/>
            <person name="Junaid M."/>
            <person name="Guest D."/>
            <person name="Kheng T.Y."/>
            <person name="Meinhardt L.W."/>
            <person name="Bailey B.A."/>
        </authorList>
    </citation>
    <scope>NUCLEOTIDE SEQUENCE [LARGE SCALE GENOMIC DNA]</scope>
    <source>
        <strain evidence="13 14">CT2</strain>
    </source>
</reference>
<keyword evidence="5" id="KW-0067">ATP-binding</keyword>
<dbReference type="InterPro" id="IPR055416">
    <property type="entry name" value="RBD_LARS1"/>
</dbReference>
<evidence type="ECO:0000259" key="12">
    <source>
        <dbReference type="Pfam" id="PF24810"/>
    </source>
</evidence>
<sequence>MATAQDQTLDLQTAKRDFLIDLEKKYQKQWQDKDVFHTDAPSANEFSQLSPAELRDKAPKWMGTFPYPYMNGSLHLGHAFTISKIEFNAGYQRMLGKRTLFPMAFHCTGMPIKAAADKLVREIEMFGPDFERYTPDEEPPKSEPAPVVAAPAAAVDKAKKGKVAAKATGLQYQFQIMESIGVPRAEIKKFADPLHWLEYFPPIARTDCTDFGARIDWRRSFITTDVNPYYDSFVRWQMNKLHAMQKIKFGERYTIYSPKDKQPCMDHDRQDGEGVGPQEYTGIKMEVRQWSEAAQKALPEDIRKKKVYLIAATLRPETMYGQTNCFVGKEITYGLYAVKDDAVFVCTHRAIRNMAFQGVTAARGEINELTTIPGTALVGTKIHAPLSVNQDVWVLPMEGVLANKGTGVVTSVPSDSPADAQTLLDLQKKPSFYGIEPAWAAYEPVPIITTPTYGDLIAPALLKSLKIQSQKDVKQLTEAKDIAYKEGFYNGTMLVGPYKGMSVQDAKPKVREQLIAIGEAFAYSEPEGWVMSRSGDECVVSLEDQWYLDYGEKDWRAQAEMLLAKMNTYNQETRNAFEAILAWLNQWACARSFGLGSRLPWDPSFLVESLSDSTIYMSYYTVAHLLQGGVVNGSQTGPLGITPDQLTDEVWDFILSNASPDRKPPTSTISTEHLFLLQREFSYFYPMDIRSSGKDLIGNHLTFAIYNHAALFEESLWPLSMRANGHLMLNGKKMSKSTGNSLTLRDSLDKFGADATRLALADAGDGIEDANFEEKTANAAIMRLYTLIEWCEEVMGRVRGEAPDGKDVKMRTGGRETYSFHDKVFEQEVVDSINKTKAHYEATNYKDALKDGFYELQSARDWYREVTADTGMHATLAELFVRVSALLVLPIAPHFSEHLWQHILREASSVQTALWPAPPAEPDLALPGAAAYMRGITKTIRDADIALQKRSGKKGGGPAGTALRPNDPKSVRLFVARRFPDWQTACVGIIEELWKAGAANDEARLRKALADKGLTKEKKAMPFVQAFKKRIEQFGPETAFNRTLPFDESQVLGELAPYMKRNVGYVGVEIEYVDEAQGKTGPGYSQATLDAAEPGTPGFVFWNP</sequence>
<feature type="domain" description="Leucine--tRNA ligase RagD-binding" evidence="12">
    <location>
        <begin position="975"/>
        <end position="1043"/>
    </location>
</feature>
<dbReference type="InterPro" id="IPR014729">
    <property type="entry name" value="Rossmann-like_a/b/a_fold"/>
</dbReference>
<feature type="domain" description="Aminoacyl-tRNA synthetase class Ia" evidence="10">
    <location>
        <begin position="195"/>
        <end position="772"/>
    </location>
</feature>
<dbReference type="Pfam" id="PF00133">
    <property type="entry name" value="tRNA-synt_1"/>
    <property type="match status" value="2"/>
</dbReference>
<dbReference type="Gene3D" id="3.40.50.620">
    <property type="entry name" value="HUPs"/>
    <property type="match status" value="1"/>
</dbReference>
<dbReference type="GO" id="GO:0002161">
    <property type="term" value="F:aminoacyl-tRNA deacylase activity"/>
    <property type="evidence" value="ECO:0007669"/>
    <property type="project" value="InterPro"/>
</dbReference>
<dbReference type="InterPro" id="IPR009080">
    <property type="entry name" value="tRNAsynth_Ia_anticodon-bd"/>
</dbReference>
<dbReference type="SUPFAM" id="SSF52374">
    <property type="entry name" value="Nucleotidylyl transferase"/>
    <property type="match status" value="1"/>
</dbReference>
<organism evidence="13 14">
    <name type="scientific">Ceratobasidium theobromae</name>
    <dbReference type="NCBI Taxonomy" id="1582974"/>
    <lineage>
        <taxon>Eukaryota</taxon>
        <taxon>Fungi</taxon>
        <taxon>Dikarya</taxon>
        <taxon>Basidiomycota</taxon>
        <taxon>Agaricomycotina</taxon>
        <taxon>Agaricomycetes</taxon>
        <taxon>Cantharellales</taxon>
        <taxon>Ceratobasidiaceae</taxon>
        <taxon>Ceratobasidium</taxon>
    </lineage>
</organism>
<proteinExistence type="inferred from homology"/>
<dbReference type="Gene3D" id="1.10.730.10">
    <property type="entry name" value="Isoleucyl-tRNA Synthetase, Domain 1"/>
    <property type="match status" value="1"/>
</dbReference>
<evidence type="ECO:0000259" key="11">
    <source>
        <dbReference type="Pfam" id="PF08264"/>
    </source>
</evidence>
<accession>A0A5N5QE91</accession>
<dbReference type="Gene3D" id="3.90.740.10">
    <property type="entry name" value="Valyl/Leucyl/Isoleucyl-tRNA synthetase, editing domain"/>
    <property type="match status" value="1"/>
</dbReference>
<dbReference type="SUPFAM" id="SSF47323">
    <property type="entry name" value="Anticodon-binding domain of a subclass of class I aminoacyl-tRNA synthetases"/>
    <property type="match status" value="1"/>
</dbReference>
<dbReference type="NCBIfam" id="TIGR00395">
    <property type="entry name" value="leuS_arch"/>
    <property type="match status" value="1"/>
</dbReference>
<dbReference type="InterPro" id="IPR002300">
    <property type="entry name" value="aa-tRNA-synth_Ia"/>
</dbReference>
<evidence type="ECO:0000256" key="2">
    <source>
        <dbReference type="ARBA" id="ARBA00013164"/>
    </source>
</evidence>
<dbReference type="Pfam" id="PF08264">
    <property type="entry name" value="Anticodon_1"/>
    <property type="match status" value="1"/>
</dbReference>
<dbReference type="AlphaFoldDB" id="A0A5N5QE91"/>
<name>A0A5N5QE91_9AGAM</name>
<dbReference type="GO" id="GO:0004823">
    <property type="term" value="F:leucine-tRNA ligase activity"/>
    <property type="evidence" value="ECO:0007669"/>
    <property type="project" value="UniProtKB-EC"/>
</dbReference>
<evidence type="ECO:0000256" key="6">
    <source>
        <dbReference type="ARBA" id="ARBA00022917"/>
    </source>
</evidence>
<keyword evidence="4" id="KW-0547">Nucleotide-binding</keyword>
<evidence type="ECO:0000256" key="4">
    <source>
        <dbReference type="ARBA" id="ARBA00022741"/>
    </source>
</evidence>
<comment type="caution">
    <text evidence="13">The sequence shown here is derived from an EMBL/GenBank/DDBJ whole genome shotgun (WGS) entry which is preliminary data.</text>
</comment>
<dbReference type="InterPro" id="IPR004493">
    <property type="entry name" value="Leu-tRNA-synth_Ia_arc/euk"/>
</dbReference>
<dbReference type="PANTHER" id="PTHR45794">
    <property type="entry name" value="LEUCYL-TRNA SYNTHETASE"/>
    <property type="match status" value="1"/>
</dbReference>
<evidence type="ECO:0000256" key="5">
    <source>
        <dbReference type="ARBA" id="ARBA00022840"/>
    </source>
</evidence>
<evidence type="ECO:0000256" key="3">
    <source>
        <dbReference type="ARBA" id="ARBA00022598"/>
    </source>
</evidence>
<evidence type="ECO:0000256" key="7">
    <source>
        <dbReference type="ARBA" id="ARBA00023146"/>
    </source>
</evidence>
<dbReference type="GO" id="GO:0006429">
    <property type="term" value="P:leucyl-tRNA aminoacylation"/>
    <property type="evidence" value="ECO:0007669"/>
    <property type="project" value="InterPro"/>
</dbReference>
<dbReference type="PANTHER" id="PTHR45794:SF1">
    <property type="entry name" value="LEUCINE--TRNA LIGASE, CYTOPLASMIC"/>
    <property type="match status" value="1"/>
</dbReference>
<dbReference type="InterPro" id="IPR013155">
    <property type="entry name" value="M/V/L/I-tRNA-synth_anticd-bd"/>
</dbReference>
<dbReference type="EMBL" id="SSOP01000201">
    <property type="protein sequence ID" value="KAB5590065.1"/>
    <property type="molecule type" value="Genomic_DNA"/>
</dbReference>
<gene>
    <name evidence="13" type="ORF">CTheo_6487</name>
</gene>
<dbReference type="SUPFAM" id="SSF50677">
    <property type="entry name" value="ValRS/IleRS/LeuRS editing domain"/>
    <property type="match status" value="1"/>
</dbReference>
<dbReference type="CDD" id="cd07959">
    <property type="entry name" value="Anticodon_Ia_Leu_AEc"/>
    <property type="match status" value="1"/>
</dbReference>
<feature type="domain" description="Aminoacyl-tRNA synthetase class Ia" evidence="10">
    <location>
        <begin position="53"/>
        <end position="119"/>
    </location>
</feature>
<evidence type="ECO:0000256" key="9">
    <source>
        <dbReference type="ARBA" id="ARBA00047469"/>
    </source>
</evidence>
<dbReference type="Proteomes" id="UP000383932">
    <property type="component" value="Unassembled WGS sequence"/>
</dbReference>
<protein>
    <recommendedName>
        <fullName evidence="2">leucine--tRNA ligase</fullName>
        <ecNumber evidence="2">6.1.1.4</ecNumber>
    </recommendedName>
    <alternativeName>
        <fullName evidence="8">Leucyl-tRNA synthetase</fullName>
    </alternativeName>
</protein>
<dbReference type="Pfam" id="PF24810">
    <property type="entry name" value="RBD_LARS1"/>
    <property type="match status" value="1"/>
</dbReference>
<keyword evidence="3" id="KW-0436">Ligase</keyword>
<dbReference type="FunFam" id="3.90.740.10:FF:000001">
    <property type="entry name" value="Leucine--tRNA ligase, cytoplasmic"/>
    <property type="match status" value="1"/>
</dbReference>
<evidence type="ECO:0000313" key="13">
    <source>
        <dbReference type="EMBL" id="KAB5590065.1"/>
    </source>
</evidence>
<keyword evidence="6" id="KW-0648">Protein biosynthesis</keyword>
<dbReference type="OrthoDB" id="10249672at2759"/>
<dbReference type="InterPro" id="IPR009008">
    <property type="entry name" value="Val/Leu/Ile-tRNA-synth_edit"/>
</dbReference>
<keyword evidence="14" id="KW-1185">Reference proteome</keyword>
<keyword evidence="7 13" id="KW-0030">Aminoacyl-tRNA synthetase</keyword>
<evidence type="ECO:0000256" key="1">
    <source>
        <dbReference type="ARBA" id="ARBA00005594"/>
    </source>
</evidence>
<evidence type="ECO:0000313" key="14">
    <source>
        <dbReference type="Proteomes" id="UP000383932"/>
    </source>
</evidence>
<evidence type="ECO:0000259" key="10">
    <source>
        <dbReference type="Pfam" id="PF00133"/>
    </source>
</evidence>
<comment type="catalytic activity">
    <reaction evidence="9">
        <text>tRNA(Leu) + L-leucine + ATP = L-leucyl-tRNA(Leu) + AMP + diphosphate</text>
        <dbReference type="Rhea" id="RHEA:11688"/>
        <dbReference type="Rhea" id="RHEA-COMP:9613"/>
        <dbReference type="Rhea" id="RHEA-COMP:9622"/>
        <dbReference type="ChEBI" id="CHEBI:30616"/>
        <dbReference type="ChEBI" id="CHEBI:33019"/>
        <dbReference type="ChEBI" id="CHEBI:57427"/>
        <dbReference type="ChEBI" id="CHEBI:78442"/>
        <dbReference type="ChEBI" id="CHEBI:78494"/>
        <dbReference type="ChEBI" id="CHEBI:456215"/>
        <dbReference type="EC" id="6.1.1.4"/>
    </reaction>
</comment>
<comment type="similarity">
    <text evidence="1">Belongs to the class-I aminoacyl-tRNA synthetase family.</text>
</comment>
<feature type="domain" description="Methionyl/Valyl/Leucyl/Isoleucyl-tRNA synthetase anticodon-binding" evidence="11">
    <location>
        <begin position="822"/>
        <end position="943"/>
    </location>
</feature>
<evidence type="ECO:0000256" key="8">
    <source>
        <dbReference type="ARBA" id="ARBA00030520"/>
    </source>
</evidence>
<dbReference type="EC" id="6.1.1.4" evidence="2"/>
<dbReference type="GO" id="GO:0005524">
    <property type="term" value="F:ATP binding"/>
    <property type="evidence" value="ECO:0007669"/>
    <property type="project" value="UniProtKB-KW"/>
</dbReference>